<sequence length="258" mass="26200">MPRTIVVTGSGSGIGAALATLFRDRGDRVIGVDLRGGEIDADLSTAQGRARAAAAAARAAGGVVDAVVTCAGVSVPGGAMVSVNYFGTTEFVTALRPALAAAPRARVVLIGSVSGTQPHDPAVVAACLAGEEDKALTLAGRAIAGGRAQQLYPSSKAALAQWARRTAVAEGWADAGIPVNVVAPGIVLTPMSAGLFDDPRMKKIMDKAVPMPLNGYSRPEDIARVVLFLASDANSHITGQVLYVDGGAEATLRGPEDF</sequence>
<keyword evidence="2 3" id="KW-0560">Oxidoreductase</keyword>
<organism evidence="3 4">
    <name type="scientific">Streptomyces griseus</name>
    <dbReference type="NCBI Taxonomy" id="1911"/>
    <lineage>
        <taxon>Bacteria</taxon>
        <taxon>Bacillati</taxon>
        <taxon>Actinomycetota</taxon>
        <taxon>Actinomycetes</taxon>
        <taxon>Kitasatosporales</taxon>
        <taxon>Streptomycetaceae</taxon>
        <taxon>Streptomyces</taxon>
    </lineage>
</organism>
<dbReference type="AlphaFoldDB" id="A0A380PAF2"/>
<dbReference type="EMBL" id="UHID01000008">
    <property type="protein sequence ID" value="SUP61898.1"/>
    <property type="molecule type" value="Genomic_DNA"/>
</dbReference>
<dbReference type="Gene3D" id="3.40.50.720">
    <property type="entry name" value="NAD(P)-binding Rossmann-like Domain"/>
    <property type="match status" value="1"/>
</dbReference>
<dbReference type="SUPFAM" id="SSF51735">
    <property type="entry name" value="NAD(P)-binding Rossmann-fold domains"/>
    <property type="match status" value="1"/>
</dbReference>
<comment type="similarity">
    <text evidence="1">Belongs to the short-chain dehydrogenases/reductases (SDR) family.</text>
</comment>
<dbReference type="InterPro" id="IPR002347">
    <property type="entry name" value="SDR_fam"/>
</dbReference>
<dbReference type="Proteomes" id="UP000254150">
    <property type="component" value="Unassembled WGS sequence"/>
</dbReference>
<evidence type="ECO:0000256" key="1">
    <source>
        <dbReference type="ARBA" id="ARBA00006484"/>
    </source>
</evidence>
<evidence type="ECO:0000313" key="4">
    <source>
        <dbReference type="Proteomes" id="UP000254150"/>
    </source>
</evidence>
<evidence type="ECO:0000313" key="3">
    <source>
        <dbReference type="EMBL" id="SUP61898.1"/>
    </source>
</evidence>
<name>A0A380PAF2_STRGR</name>
<proteinExistence type="inferred from homology"/>
<dbReference type="GO" id="GO:0140169">
    <property type="term" value="F:3-alpha-hydroxysteroid 3-dehydrogenase [NAD(P)+] activity"/>
    <property type="evidence" value="ECO:0007669"/>
    <property type="project" value="UniProtKB-EC"/>
</dbReference>
<gene>
    <name evidence="3" type="primary">hsdA_1</name>
    <name evidence="3" type="ORF">NCTC7807_05056</name>
</gene>
<dbReference type="InterPro" id="IPR036291">
    <property type="entry name" value="NAD(P)-bd_dom_sf"/>
</dbReference>
<dbReference type="RefSeq" id="WP_115069618.1">
    <property type="nucleotide sequence ID" value="NZ_UHID01000008.1"/>
</dbReference>
<dbReference type="PRINTS" id="PR00081">
    <property type="entry name" value="GDHRDH"/>
</dbReference>
<reference evidence="3 4" key="1">
    <citation type="submission" date="2018-06" db="EMBL/GenBank/DDBJ databases">
        <authorList>
            <consortium name="Pathogen Informatics"/>
            <person name="Doyle S."/>
        </authorList>
    </citation>
    <scope>NUCLEOTIDE SEQUENCE [LARGE SCALE GENOMIC DNA]</scope>
    <source>
        <strain evidence="3 4">NCTC7807</strain>
    </source>
</reference>
<dbReference type="PANTHER" id="PTHR24321">
    <property type="entry name" value="DEHYDROGENASES, SHORT CHAIN"/>
    <property type="match status" value="1"/>
</dbReference>
<evidence type="ECO:0000256" key="2">
    <source>
        <dbReference type="ARBA" id="ARBA00023002"/>
    </source>
</evidence>
<dbReference type="EC" id="1.1.1.50" evidence="3"/>
<dbReference type="PANTHER" id="PTHR24321:SF8">
    <property type="entry name" value="ESTRADIOL 17-BETA-DEHYDROGENASE 8-RELATED"/>
    <property type="match status" value="1"/>
</dbReference>
<dbReference type="Pfam" id="PF13561">
    <property type="entry name" value="adh_short_C2"/>
    <property type="match status" value="1"/>
</dbReference>
<protein>
    <submittedName>
        <fullName evidence="3">Short-chain dehydrogenase/reductase SDR</fullName>
        <ecNumber evidence="3">1.1.1.50</ecNumber>
    </submittedName>
</protein>
<accession>A0A380PAF2</accession>